<feature type="domain" description="Centromere protein H C-terminal" evidence="8">
    <location>
        <begin position="95"/>
        <end position="290"/>
    </location>
</feature>
<proteinExistence type="inferred from homology"/>
<dbReference type="AlphaFoldDB" id="A0A8C3BMT8"/>
<dbReference type="GO" id="GO:0043515">
    <property type="term" value="F:kinetochore binding"/>
    <property type="evidence" value="ECO:0007669"/>
    <property type="project" value="TreeGrafter"/>
</dbReference>
<evidence type="ECO:0000256" key="6">
    <source>
        <dbReference type="ARBA" id="ARBA00023328"/>
    </source>
</evidence>
<keyword evidence="6" id="KW-0137">Centromere</keyword>
<reference evidence="9" key="3">
    <citation type="submission" date="2025-09" db="UniProtKB">
        <authorList>
            <consortium name="Ensembl"/>
        </authorList>
    </citation>
    <scope>IDENTIFICATION</scope>
</reference>
<comment type="similarity">
    <text evidence="7">Belongs to the CENP-H/MCM16 family.</text>
</comment>
<name>A0A8C3BMT8_CAIMO</name>
<evidence type="ECO:0000256" key="1">
    <source>
        <dbReference type="ARBA" id="ARBA00004123"/>
    </source>
</evidence>
<evidence type="ECO:0000256" key="7">
    <source>
        <dbReference type="ARBA" id="ARBA00025735"/>
    </source>
</evidence>
<dbReference type="GO" id="GO:0007059">
    <property type="term" value="P:chromosome segregation"/>
    <property type="evidence" value="ECO:0007669"/>
    <property type="project" value="TreeGrafter"/>
</dbReference>
<sequence>MSELCLYKLLVFSCVLRAFNKDAFIFTATLPHASAQALPLTPLRAPARPPSCARGRRCVAGGRGPRGQFEGGAMAEPGGAGPSAELTVGVPFLISLREQLKQQLMECQVAARACQGGCPDHDMEEKATVESMPNLENELEKIKTSFKNKTLVLQRMQVADALQKKMAENDGEARLIVDTLLNIVELSKTIIQFQRETRYIEDKINAIRRKRLVLRQAEKDKMQKIHLMMKKIKKLGSKEVNELLEKIRENLQTEREMTTAIQNVFQSIIIGSQVNWAEDPSLKAIVLQLEKDIS</sequence>
<evidence type="ECO:0000256" key="3">
    <source>
        <dbReference type="ARBA" id="ARBA00022454"/>
    </source>
</evidence>
<evidence type="ECO:0000313" key="10">
    <source>
        <dbReference type="Proteomes" id="UP000694556"/>
    </source>
</evidence>
<dbReference type="InterPro" id="IPR008426">
    <property type="entry name" value="CENP-H_C"/>
</dbReference>
<keyword evidence="10" id="KW-1185">Reference proteome</keyword>
<evidence type="ECO:0000256" key="5">
    <source>
        <dbReference type="ARBA" id="ARBA00023242"/>
    </source>
</evidence>
<dbReference type="PANTHER" id="PTHR48122">
    <property type="entry name" value="CENTROMERE PROTEIN H"/>
    <property type="match status" value="1"/>
</dbReference>
<evidence type="ECO:0000256" key="4">
    <source>
        <dbReference type="ARBA" id="ARBA00022838"/>
    </source>
</evidence>
<dbReference type="InterPro" id="IPR040034">
    <property type="entry name" value="CENP-H"/>
</dbReference>
<dbReference type="GO" id="GO:0051382">
    <property type="term" value="P:kinetochore assembly"/>
    <property type="evidence" value="ECO:0007669"/>
    <property type="project" value="InterPro"/>
</dbReference>
<dbReference type="GO" id="GO:0005634">
    <property type="term" value="C:nucleus"/>
    <property type="evidence" value="ECO:0007669"/>
    <property type="project" value="UniProtKB-SubCell"/>
</dbReference>
<dbReference type="PANTHER" id="PTHR48122:SF1">
    <property type="entry name" value="CENTROMERE PROTEIN H"/>
    <property type="match status" value="1"/>
</dbReference>
<keyword evidence="3" id="KW-0158">Chromosome</keyword>
<evidence type="ECO:0000256" key="2">
    <source>
        <dbReference type="ARBA" id="ARBA00004629"/>
    </source>
</evidence>
<reference evidence="9" key="1">
    <citation type="submission" date="2018-09" db="EMBL/GenBank/DDBJ databases">
        <title>Common duck and Muscovy duck high density SNP chip.</title>
        <authorList>
            <person name="Vignal A."/>
            <person name="Thebault N."/>
            <person name="Warren W.C."/>
        </authorList>
    </citation>
    <scope>NUCLEOTIDE SEQUENCE [LARGE SCALE GENOMIC DNA]</scope>
</reference>
<protein>
    <submittedName>
        <fullName evidence="9">Centromere protein H</fullName>
    </submittedName>
</protein>
<dbReference type="Pfam" id="PF05837">
    <property type="entry name" value="CENP-H"/>
    <property type="match status" value="1"/>
</dbReference>
<keyword evidence="4" id="KW-0995">Kinetochore</keyword>
<keyword evidence="5" id="KW-0539">Nucleus</keyword>
<dbReference type="GO" id="GO:0000776">
    <property type="term" value="C:kinetochore"/>
    <property type="evidence" value="ECO:0007669"/>
    <property type="project" value="UniProtKB-KW"/>
</dbReference>
<dbReference type="Ensembl" id="ENSCMMT00000007571.1">
    <property type="protein sequence ID" value="ENSCMMP00000006829.1"/>
    <property type="gene ID" value="ENSCMMG00000004368.1"/>
</dbReference>
<evidence type="ECO:0000313" key="9">
    <source>
        <dbReference type="Ensembl" id="ENSCMMP00000006829.1"/>
    </source>
</evidence>
<dbReference type="Proteomes" id="UP000694556">
    <property type="component" value="Chromosome Z"/>
</dbReference>
<evidence type="ECO:0000259" key="8">
    <source>
        <dbReference type="Pfam" id="PF05837"/>
    </source>
</evidence>
<organism evidence="9 10">
    <name type="scientific">Cairina moschata</name>
    <name type="common">Muscovy duck</name>
    <dbReference type="NCBI Taxonomy" id="8855"/>
    <lineage>
        <taxon>Eukaryota</taxon>
        <taxon>Metazoa</taxon>
        <taxon>Chordata</taxon>
        <taxon>Craniata</taxon>
        <taxon>Vertebrata</taxon>
        <taxon>Euteleostomi</taxon>
        <taxon>Archelosauria</taxon>
        <taxon>Archosauria</taxon>
        <taxon>Dinosauria</taxon>
        <taxon>Saurischia</taxon>
        <taxon>Theropoda</taxon>
        <taxon>Coelurosauria</taxon>
        <taxon>Aves</taxon>
        <taxon>Neognathae</taxon>
        <taxon>Galloanserae</taxon>
        <taxon>Anseriformes</taxon>
        <taxon>Anatidae</taxon>
        <taxon>Anatinae</taxon>
        <taxon>Cairina</taxon>
    </lineage>
</organism>
<accession>A0A8C3BMT8</accession>
<reference evidence="9" key="2">
    <citation type="submission" date="2025-08" db="UniProtKB">
        <authorList>
            <consortium name="Ensembl"/>
        </authorList>
    </citation>
    <scope>IDENTIFICATION</scope>
</reference>
<dbReference type="GO" id="GO:0007052">
    <property type="term" value="P:mitotic spindle organization"/>
    <property type="evidence" value="ECO:0007669"/>
    <property type="project" value="TreeGrafter"/>
</dbReference>
<comment type="subcellular location">
    <subcellularLocation>
        <location evidence="2">Chromosome</location>
        <location evidence="2">Centromere</location>
        <location evidence="2">Kinetochore</location>
    </subcellularLocation>
    <subcellularLocation>
        <location evidence="1">Nucleus</location>
    </subcellularLocation>
</comment>